<dbReference type="eggNOG" id="ENOG50344TE">
    <property type="taxonomic scope" value="Bacteria"/>
</dbReference>
<evidence type="ECO:0000313" key="2">
    <source>
        <dbReference type="EMBL" id="EFE71802.2"/>
    </source>
</evidence>
<gene>
    <name evidence="2" type="ORF">SSFG_07038</name>
</gene>
<dbReference type="EMBL" id="DS999641">
    <property type="protein sequence ID" value="EFE71802.2"/>
    <property type="molecule type" value="Genomic_DNA"/>
</dbReference>
<proteinExistence type="predicted"/>
<evidence type="ECO:0000313" key="3">
    <source>
        <dbReference type="Proteomes" id="UP000003824"/>
    </source>
</evidence>
<dbReference type="Proteomes" id="UP000003824">
    <property type="component" value="Unassembled WGS sequence"/>
</dbReference>
<reference evidence="3" key="1">
    <citation type="submission" date="2008-12" db="EMBL/GenBank/DDBJ databases">
        <title>Annotation of Streptomyces ghanaensis ATCC 14672.</title>
        <authorList>
            <consortium name="The Broad Institute Genome Sequencing Platform"/>
            <consortium name="Broad Institute Microbial Sequencing Center"/>
            <person name="Fischbach M."/>
            <person name="Ward D."/>
            <person name="Young S."/>
            <person name="Kodira C.D."/>
            <person name="Zeng Q."/>
            <person name="Koehrsen M."/>
            <person name="Godfrey P."/>
            <person name="Alvarado L."/>
            <person name="Berlin A.M."/>
            <person name="Borenstein D."/>
            <person name="Chen Z."/>
            <person name="Engels R."/>
            <person name="Freedman E."/>
            <person name="Gellesch M."/>
            <person name="Goldberg J."/>
            <person name="Griggs A."/>
            <person name="Gujja S."/>
            <person name="Heiman D.I."/>
            <person name="Hepburn T.A."/>
            <person name="Howarth C."/>
            <person name="Jen D."/>
            <person name="Larson L."/>
            <person name="Lewis B."/>
            <person name="Mehta T."/>
            <person name="Park D."/>
            <person name="Pearson M."/>
            <person name="Roberts A."/>
            <person name="Saif S."/>
            <person name="Shea T.D."/>
            <person name="Shenoy N."/>
            <person name="Sisk P."/>
            <person name="Stolte C."/>
            <person name="Sykes S.N."/>
            <person name="Walk T."/>
            <person name="White J."/>
            <person name="Yandava C."/>
            <person name="Straight P."/>
            <person name="Clardy J."/>
            <person name="Hung D."/>
            <person name="Kolter R."/>
            <person name="Mekalanos J."/>
            <person name="Walker S."/>
            <person name="Walsh C.T."/>
            <person name="Wieland B.L.C."/>
            <person name="Ilzarbe M."/>
            <person name="Galagan J."/>
            <person name="Nusbaum C."/>
            <person name="Birren B."/>
        </authorList>
    </citation>
    <scope>NUCLEOTIDE SEQUENCE [LARGE SCALE GENOMIC DNA]</scope>
    <source>
        <strain evidence="3">ATCC 14672 / DSM 40746 / JCM 4963 / KCTC 9882 / NRRL B-12104 / FH 1290</strain>
    </source>
</reference>
<feature type="compositionally biased region" description="Polar residues" evidence="1">
    <location>
        <begin position="1"/>
        <end position="21"/>
    </location>
</feature>
<feature type="compositionally biased region" description="Basic residues" evidence="1">
    <location>
        <begin position="183"/>
        <end position="201"/>
    </location>
</feature>
<protein>
    <submittedName>
        <fullName evidence="2">Predicted protein</fullName>
    </submittedName>
</protein>
<dbReference type="AlphaFoldDB" id="D6A6X6"/>
<accession>D6A6X6</accession>
<sequence>MDRQLSTHQKRTAVTTAYSETPTERVPGRAWTVRITGHSDRSATVSCSTPACRMPARSRDLAALRAFAARHAAAHARAATVRPHAGCHCGSQGCAAHPDTTAHCAGAVLLILRHDATVGRVWSVEEVCETCAPLLAHATVLARAATPRRSSAPPAAPVPAVRPSVPGGFSAPATGPTEDRSARRSRRAPQRTRRRRSGRTR</sequence>
<feature type="region of interest" description="Disordered" evidence="1">
    <location>
        <begin position="148"/>
        <end position="201"/>
    </location>
</feature>
<feature type="region of interest" description="Disordered" evidence="1">
    <location>
        <begin position="1"/>
        <end position="23"/>
    </location>
</feature>
<evidence type="ECO:0000256" key="1">
    <source>
        <dbReference type="SAM" id="MobiDB-lite"/>
    </source>
</evidence>
<organism evidence="2 3">
    <name type="scientific">Streptomyces viridosporus (strain ATCC 14672 / DSM 40746 / JCM 4963 / KCTC 9882 / NRRL B-12104 / FH 1290)</name>
    <name type="common">Streptomyces ghanaensis</name>
    <dbReference type="NCBI Taxonomy" id="566461"/>
    <lineage>
        <taxon>Bacteria</taxon>
        <taxon>Bacillati</taxon>
        <taxon>Actinomycetota</taxon>
        <taxon>Actinomycetes</taxon>
        <taxon>Kitasatosporales</taxon>
        <taxon>Streptomycetaceae</taxon>
        <taxon>Streptomyces</taxon>
    </lineage>
</organism>
<name>D6A6X6_STRV1</name>
<feature type="compositionally biased region" description="Low complexity" evidence="1">
    <location>
        <begin position="148"/>
        <end position="166"/>
    </location>
</feature>